<dbReference type="PANTHER" id="PTHR30055:SF234">
    <property type="entry name" value="HTH-TYPE TRANSCRIPTIONAL REGULATOR BETI"/>
    <property type="match status" value="1"/>
</dbReference>
<dbReference type="Proteomes" id="UP000605992">
    <property type="component" value="Unassembled WGS sequence"/>
</dbReference>
<evidence type="ECO:0000256" key="4">
    <source>
        <dbReference type="PROSITE-ProRule" id="PRU00335"/>
    </source>
</evidence>
<dbReference type="SUPFAM" id="SSF48498">
    <property type="entry name" value="Tetracyclin repressor-like, C-terminal domain"/>
    <property type="match status" value="1"/>
</dbReference>
<evidence type="ECO:0000313" key="7">
    <source>
        <dbReference type="Proteomes" id="UP000605992"/>
    </source>
</evidence>
<protein>
    <recommendedName>
        <fullName evidence="5">HTH tetR-type domain-containing protein</fullName>
    </recommendedName>
</protein>
<dbReference type="PROSITE" id="PS50977">
    <property type="entry name" value="HTH_TETR_2"/>
    <property type="match status" value="1"/>
</dbReference>
<dbReference type="InterPro" id="IPR036271">
    <property type="entry name" value="Tet_transcr_reg_TetR-rel_C_sf"/>
</dbReference>
<evidence type="ECO:0000313" key="6">
    <source>
        <dbReference type="EMBL" id="GII56813.1"/>
    </source>
</evidence>
<dbReference type="InterPro" id="IPR001647">
    <property type="entry name" value="HTH_TetR"/>
</dbReference>
<gene>
    <name evidence="6" type="ORF">Pth03_52020</name>
</gene>
<dbReference type="GO" id="GO:0003700">
    <property type="term" value="F:DNA-binding transcription factor activity"/>
    <property type="evidence" value="ECO:0007669"/>
    <property type="project" value="TreeGrafter"/>
</dbReference>
<organism evidence="6 7">
    <name type="scientific">Planotetraspora thailandica</name>
    <dbReference type="NCBI Taxonomy" id="487172"/>
    <lineage>
        <taxon>Bacteria</taxon>
        <taxon>Bacillati</taxon>
        <taxon>Actinomycetota</taxon>
        <taxon>Actinomycetes</taxon>
        <taxon>Streptosporangiales</taxon>
        <taxon>Streptosporangiaceae</taxon>
        <taxon>Planotetraspora</taxon>
    </lineage>
</organism>
<sequence length="209" mass="22742">MPSITRRPAREPDRRAAVEAEVVSAARRLLARGAGFTELGVQQIAEEAGVARSTFYLYFRNKSDLLLQLAGELKQRIYDLGASWTPTGPGGGLDGLAANYEAMVRFYRENAEVLAAIAETSAYDPEVRDYWEGQLARFAGRVAEVVAEEQRAGRTAGDFDPVTAGRVMVWGGERVIGRHVAMGDAAADASVARELAGQHWFGVYHRQAG</sequence>
<dbReference type="AlphaFoldDB" id="A0A8J3V4Y0"/>
<feature type="domain" description="HTH tetR-type" evidence="5">
    <location>
        <begin position="16"/>
        <end position="77"/>
    </location>
</feature>
<dbReference type="PANTHER" id="PTHR30055">
    <property type="entry name" value="HTH-TYPE TRANSCRIPTIONAL REGULATOR RUTR"/>
    <property type="match status" value="1"/>
</dbReference>
<proteinExistence type="predicted"/>
<dbReference type="EMBL" id="BOOR01000041">
    <property type="protein sequence ID" value="GII56813.1"/>
    <property type="molecule type" value="Genomic_DNA"/>
</dbReference>
<dbReference type="Pfam" id="PF00440">
    <property type="entry name" value="TetR_N"/>
    <property type="match status" value="1"/>
</dbReference>
<reference evidence="6" key="1">
    <citation type="submission" date="2021-01" db="EMBL/GenBank/DDBJ databases">
        <title>Whole genome shotgun sequence of Planotetraspora thailandica NBRC 104271.</title>
        <authorList>
            <person name="Komaki H."/>
            <person name="Tamura T."/>
        </authorList>
    </citation>
    <scope>NUCLEOTIDE SEQUENCE</scope>
    <source>
        <strain evidence="6">NBRC 104271</strain>
    </source>
</reference>
<evidence type="ECO:0000256" key="1">
    <source>
        <dbReference type="ARBA" id="ARBA00023015"/>
    </source>
</evidence>
<dbReference type="Gene3D" id="1.10.10.60">
    <property type="entry name" value="Homeodomain-like"/>
    <property type="match status" value="1"/>
</dbReference>
<dbReference type="SUPFAM" id="SSF46689">
    <property type="entry name" value="Homeodomain-like"/>
    <property type="match status" value="1"/>
</dbReference>
<evidence type="ECO:0000259" key="5">
    <source>
        <dbReference type="PROSITE" id="PS50977"/>
    </source>
</evidence>
<dbReference type="Gene3D" id="1.10.357.10">
    <property type="entry name" value="Tetracycline Repressor, domain 2"/>
    <property type="match status" value="1"/>
</dbReference>
<comment type="caution">
    <text evidence="6">The sequence shown here is derived from an EMBL/GenBank/DDBJ whole genome shotgun (WGS) entry which is preliminary data.</text>
</comment>
<feature type="DNA-binding region" description="H-T-H motif" evidence="4">
    <location>
        <begin position="40"/>
        <end position="59"/>
    </location>
</feature>
<evidence type="ECO:0000256" key="3">
    <source>
        <dbReference type="ARBA" id="ARBA00023163"/>
    </source>
</evidence>
<keyword evidence="2 4" id="KW-0238">DNA-binding</keyword>
<name>A0A8J3V4Y0_9ACTN</name>
<dbReference type="GO" id="GO:0000976">
    <property type="term" value="F:transcription cis-regulatory region binding"/>
    <property type="evidence" value="ECO:0007669"/>
    <property type="project" value="TreeGrafter"/>
</dbReference>
<dbReference type="RefSeq" id="WP_203946951.1">
    <property type="nucleotide sequence ID" value="NZ_BOOR01000041.1"/>
</dbReference>
<accession>A0A8J3V4Y0</accession>
<dbReference type="InterPro" id="IPR049397">
    <property type="entry name" value="EthR_C"/>
</dbReference>
<dbReference type="Pfam" id="PF21313">
    <property type="entry name" value="EthR_C"/>
    <property type="match status" value="1"/>
</dbReference>
<dbReference type="InterPro" id="IPR050109">
    <property type="entry name" value="HTH-type_TetR-like_transc_reg"/>
</dbReference>
<keyword evidence="1" id="KW-0805">Transcription regulation</keyword>
<evidence type="ECO:0000256" key="2">
    <source>
        <dbReference type="ARBA" id="ARBA00023125"/>
    </source>
</evidence>
<keyword evidence="7" id="KW-1185">Reference proteome</keyword>
<keyword evidence="3" id="KW-0804">Transcription</keyword>
<dbReference type="InterPro" id="IPR009057">
    <property type="entry name" value="Homeodomain-like_sf"/>
</dbReference>